<dbReference type="InterPro" id="IPR043132">
    <property type="entry name" value="BCAT-like_C"/>
</dbReference>
<evidence type="ECO:0000313" key="3">
    <source>
        <dbReference type="Proteomes" id="UP000664344"/>
    </source>
</evidence>
<dbReference type="InterPro" id="IPR036038">
    <property type="entry name" value="Aminotransferase-like"/>
</dbReference>
<proteinExistence type="inferred from homology"/>
<dbReference type="InterPro" id="IPR043131">
    <property type="entry name" value="BCAT-like_N"/>
</dbReference>
<evidence type="ECO:0000313" key="2">
    <source>
        <dbReference type="EMBL" id="MBN7769494.1"/>
    </source>
</evidence>
<reference evidence="2 3" key="1">
    <citation type="submission" date="2021-02" db="EMBL/GenBank/DDBJ databases">
        <title>PHA producing bacteria isolated from coastal sediment in Guangdong, Shenzhen.</title>
        <authorList>
            <person name="Zheng W."/>
            <person name="Yu S."/>
            <person name="Huang Y."/>
        </authorList>
    </citation>
    <scope>NUCLEOTIDE SEQUENCE [LARGE SCALE GENOMIC DNA]</scope>
    <source>
        <strain evidence="2 3">TN21-5</strain>
    </source>
</reference>
<dbReference type="GO" id="GO:0008483">
    <property type="term" value="F:transaminase activity"/>
    <property type="evidence" value="ECO:0007669"/>
    <property type="project" value="UniProtKB-KW"/>
</dbReference>
<gene>
    <name evidence="2" type="ORF">JYP53_06215</name>
</gene>
<accession>A0ABS3BCD3</accession>
<dbReference type="Gene3D" id="3.20.10.10">
    <property type="entry name" value="D-amino Acid Aminotransferase, subunit A, domain 2"/>
    <property type="match status" value="1"/>
</dbReference>
<dbReference type="Pfam" id="PF01063">
    <property type="entry name" value="Aminotran_4"/>
    <property type="match status" value="1"/>
</dbReference>
<protein>
    <submittedName>
        <fullName evidence="2">Aminotransferase class IV</fullName>
    </submittedName>
</protein>
<evidence type="ECO:0000256" key="1">
    <source>
        <dbReference type="ARBA" id="ARBA00009320"/>
    </source>
</evidence>
<dbReference type="RefSeq" id="WP_206556998.1">
    <property type="nucleotide sequence ID" value="NZ_JAFKDB010000008.1"/>
</dbReference>
<organism evidence="2 3">
    <name type="scientific">Marinobacter daepoensis</name>
    <dbReference type="NCBI Taxonomy" id="262077"/>
    <lineage>
        <taxon>Bacteria</taxon>
        <taxon>Pseudomonadati</taxon>
        <taxon>Pseudomonadota</taxon>
        <taxon>Gammaproteobacteria</taxon>
        <taxon>Pseudomonadales</taxon>
        <taxon>Marinobacteraceae</taxon>
        <taxon>Marinobacter</taxon>
    </lineage>
</organism>
<dbReference type="PANTHER" id="PTHR42743:SF2">
    <property type="entry name" value="AMINODEOXYCHORISMATE LYASE"/>
    <property type="match status" value="1"/>
</dbReference>
<dbReference type="PANTHER" id="PTHR42743">
    <property type="entry name" value="AMINO-ACID AMINOTRANSFERASE"/>
    <property type="match status" value="1"/>
</dbReference>
<dbReference type="Gene3D" id="3.30.470.10">
    <property type="match status" value="1"/>
</dbReference>
<keyword evidence="2" id="KW-0808">Transferase</keyword>
<name>A0ABS3BCD3_9GAMM</name>
<sequence length="272" mass="29887">MFQLYWADDDCLPAGDRGFSYGDGLFETIRVCEGRAPLLGYHLDRLLTDSGRLGIFLSRPELEKACSDAVDRYGVVYGGAPWVLKFVVTRGTGGRGYRPLAEMRPNLFVFHFPAPPGPPETGVRADFSRIPLTVNPLFSGMKTLNRLEQVMAAREMHGSVWELLMTNADGHVVEGTRTNLFLLGPEGWVTPPGASLAVSGVMRRQVIERLHLTGERLVERSVGVGELLSPHCRGVWLSNSVIGVVPVNNLAGHDLPVDNRLATICDPEKRPD</sequence>
<comment type="caution">
    <text evidence="2">The sequence shown here is derived from an EMBL/GenBank/DDBJ whole genome shotgun (WGS) entry which is preliminary data.</text>
</comment>
<dbReference type="SUPFAM" id="SSF56752">
    <property type="entry name" value="D-aminoacid aminotransferase-like PLP-dependent enzymes"/>
    <property type="match status" value="1"/>
</dbReference>
<keyword evidence="2" id="KW-0032">Aminotransferase</keyword>
<keyword evidence="3" id="KW-1185">Reference proteome</keyword>
<dbReference type="InterPro" id="IPR001544">
    <property type="entry name" value="Aminotrans_IV"/>
</dbReference>
<comment type="similarity">
    <text evidence="1">Belongs to the class-IV pyridoxal-phosphate-dependent aminotransferase family.</text>
</comment>
<dbReference type="InterPro" id="IPR050571">
    <property type="entry name" value="Class-IV_PLP-Dep_Aminotrnsfr"/>
</dbReference>
<dbReference type="Proteomes" id="UP000664344">
    <property type="component" value="Unassembled WGS sequence"/>
</dbReference>
<dbReference type="EMBL" id="JAFKDB010000008">
    <property type="protein sequence ID" value="MBN7769494.1"/>
    <property type="molecule type" value="Genomic_DNA"/>
</dbReference>